<evidence type="ECO:0000256" key="3">
    <source>
        <dbReference type="PROSITE-ProRule" id="PRU00239"/>
    </source>
</evidence>
<keyword evidence="7" id="KW-1185">Reference proteome</keyword>
<name>A0A395NX55_TRIAR</name>
<dbReference type="InterPro" id="IPR001300">
    <property type="entry name" value="Peptidase_C2_calpain_cat"/>
</dbReference>
<feature type="region of interest" description="Disordered" evidence="4">
    <location>
        <begin position="603"/>
        <end position="640"/>
    </location>
</feature>
<evidence type="ECO:0000313" key="6">
    <source>
        <dbReference type="EMBL" id="RFU80676.1"/>
    </source>
</evidence>
<dbReference type="InterPro" id="IPR038765">
    <property type="entry name" value="Papain-like_cys_pep_sf"/>
</dbReference>
<feature type="compositionally biased region" description="Basic and acidic residues" evidence="4">
    <location>
        <begin position="628"/>
        <end position="638"/>
    </location>
</feature>
<reference evidence="6 7" key="1">
    <citation type="journal article" date="2018" name="PLoS Pathog.">
        <title>Evolution of structural diversity of trichothecenes, a family of toxins produced by plant pathogenic and entomopathogenic fungi.</title>
        <authorList>
            <person name="Proctor R.H."/>
            <person name="McCormick S.P."/>
            <person name="Kim H.S."/>
            <person name="Cardoza R.E."/>
            <person name="Stanley A.M."/>
            <person name="Lindo L."/>
            <person name="Kelly A."/>
            <person name="Brown D.W."/>
            <person name="Lee T."/>
            <person name="Vaughan M.M."/>
            <person name="Alexander N.J."/>
            <person name="Busman M."/>
            <person name="Gutierrez S."/>
        </authorList>
    </citation>
    <scope>NUCLEOTIDE SEQUENCE [LARGE SCALE GENOMIC DNA]</scope>
    <source>
        <strain evidence="6 7">IBT 40837</strain>
    </source>
</reference>
<feature type="region of interest" description="Disordered" evidence="4">
    <location>
        <begin position="474"/>
        <end position="547"/>
    </location>
</feature>
<comment type="caution">
    <text evidence="6">The sequence shown here is derived from an EMBL/GenBank/DDBJ whole genome shotgun (WGS) entry which is preliminary data.</text>
</comment>
<protein>
    <recommendedName>
        <fullName evidence="5">Calpain catalytic domain-containing protein</fullName>
    </recommendedName>
</protein>
<keyword evidence="3" id="KW-0788">Thiol protease</keyword>
<dbReference type="GO" id="GO:0006508">
    <property type="term" value="P:proteolysis"/>
    <property type="evidence" value="ECO:0007669"/>
    <property type="project" value="UniProtKB-KW"/>
</dbReference>
<sequence length="668" mass="75550">MGSELFPISKSSASGSEANVPKAVKRVHEIFEAPTFRRDVNGSDVKQGNHGDCWLMAALIAWGNTEEGKKCNCVAFDQDIGIYGFVFYRDGQWIHTIVDDKLCLKSPCWDSPSTQRDLLEQIDSEDIEKVYRKTYQTGSKALFFSQCKDQNETWVPLLEKAYAKAHGDYASLEGGWIGEGIEDLSGGVTTELLSSDILDLDAFWNDEMSQVNRQFLFGCSTGLLEHGYGERDGICEAHAYVVVDARRLRSGQRLVKLRNPWGETRKGLWEGPWSDGSKEWTAEAQEELKHTFGSDSVFWISYEDLVRKYTLFERTRLFRDLDWRCSQEWAIMSVPWKAEYIAKFHVTLTQESPVVILLAQPDRRYFEGLHGQYSFRLQFRLHHHDKPDAEDYVVRSHGNYFMKRSVSVDVPKLSAGRYTVHIKVTGQRDRDLPSIEDVVKAECKNRENNEKLAQVGHAYDLAYSKVWKDMSQIASSRSSDQSEHFGNGQVEKEDKESSDLIKECDRDSNVSKELADRNAGTVQINVGTERTPLPTIDEEPYDSQTKADQDLQDLPRAQKEGHLSLWLEQNPSHETNMSRHSLIEDVVKGTSIDSGVVGTIVDTGEYDSSGGSGRSVSLGSPTSPLSKGKTDVEDEKKPSPWNACCPVNIRVYSKDPTLQLYTIPVYKV</sequence>
<dbReference type="PROSITE" id="PS50203">
    <property type="entry name" value="CALPAIN_CAT"/>
    <property type="match status" value="1"/>
</dbReference>
<evidence type="ECO:0000256" key="2">
    <source>
        <dbReference type="PIRSR" id="PIRSR622684-1"/>
    </source>
</evidence>
<evidence type="ECO:0000259" key="5">
    <source>
        <dbReference type="PROSITE" id="PS50203"/>
    </source>
</evidence>
<feature type="domain" description="Calpain catalytic" evidence="5">
    <location>
        <begin position="25"/>
        <end position="318"/>
    </location>
</feature>
<evidence type="ECO:0000313" key="7">
    <source>
        <dbReference type="Proteomes" id="UP000266272"/>
    </source>
</evidence>
<feature type="active site" evidence="2 3">
    <location>
        <position position="238"/>
    </location>
</feature>
<dbReference type="SMART" id="SM00230">
    <property type="entry name" value="CysPc"/>
    <property type="match status" value="1"/>
</dbReference>
<evidence type="ECO:0000256" key="4">
    <source>
        <dbReference type="SAM" id="MobiDB-lite"/>
    </source>
</evidence>
<feature type="active site" evidence="2 3">
    <location>
        <position position="259"/>
    </location>
</feature>
<dbReference type="STRING" id="490622.A0A395NX55"/>
<organism evidence="6 7">
    <name type="scientific">Trichoderma arundinaceum</name>
    <dbReference type="NCBI Taxonomy" id="490622"/>
    <lineage>
        <taxon>Eukaryota</taxon>
        <taxon>Fungi</taxon>
        <taxon>Dikarya</taxon>
        <taxon>Ascomycota</taxon>
        <taxon>Pezizomycotina</taxon>
        <taxon>Sordariomycetes</taxon>
        <taxon>Hypocreomycetidae</taxon>
        <taxon>Hypocreales</taxon>
        <taxon>Hypocreaceae</taxon>
        <taxon>Trichoderma</taxon>
    </lineage>
</organism>
<dbReference type="PANTHER" id="PTHR10183">
    <property type="entry name" value="CALPAIN"/>
    <property type="match status" value="1"/>
</dbReference>
<keyword evidence="3" id="KW-0378">Hydrolase</keyword>
<dbReference type="GO" id="GO:0004198">
    <property type="term" value="F:calcium-dependent cysteine-type endopeptidase activity"/>
    <property type="evidence" value="ECO:0007669"/>
    <property type="project" value="InterPro"/>
</dbReference>
<feature type="compositionally biased region" description="Basic and acidic residues" evidence="4">
    <location>
        <begin position="490"/>
        <end position="516"/>
    </location>
</feature>
<dbReference type="Pfam" id="PF00648">
    <property type="entry name" value="Peptidase_C2"/>
    <property type="match status" value="1"/>
</dbReference>
<dbReference type="Proteomes" id="UP000266272">
    <property type="component" value="Unassembled WGS sequence"/>
</dbReference>
<dbReference type="OrthoDB" id="424753at2759"/>
<gene>
    <name evidence="6" type="ORF">TARUN_1533</name>
</gene>
<dbReference type="InterPro" id="IPR000169">
    <property type="entry name" value="Pept_cys_AS"/>
</dbReference>
<dbReference type="InterPro" id="IPR022684">
    <property type="entry name" value="Calpain_cysteine_protease"/>
</dbReference>
<comment type="similarity">
    <text evidence="1">Belongs to the peptidase C2 family.</text>
</comment>
<dbReference type="Gene3D" id="3.90.70.10">
    <property type="entry name" value="Cysteine proteinases"/>
    <property type="match status" value="1"/>
</dbReference>
<keyword evidence="3" id="KW-0645">Protease</keyword>
<proteinExistence type="inferred from homology"/>
<dbReference type="PROSITE" id="PS00139">
    <property type="entry name" value="THIOL_PROTEASE_CYS"/>
    <property type="match status" value="1"/>
</dbReference>
<accession>A0A395NX55</accession>
<dbReference type="EMBL" id="PXOA01000100">
    <property type="protein sequence ID" value="RFU80676.1"/>
    <property type="molecule type" value="Genomic_DNA"/>
</dbReference>
<dbReference type="SUPFAM" id="SSF54001">
    <property type="entry name" value="Cysteine proteinases"/>
    <property type="match status" value="1"/>
</dbReference>
<evidence type="ECO:0000256" key="1">
    <source>
        <dbReference type="ARBA" id="ARBA00007623"/>
    </source>
</evidence>
<dbReference type="AlphaFoldDB" id="A0A395NX55"/>
<dbReference type="PANTHER" id="PTHR10183:SF397">
    <property type="entry name" value="CALPAIN CATALYTIC DOMAIN-CONTAINING PROTEIN"/>
    <property type="match status" value="1"/>
</dbReference>
<feature type="active site" evidence="2 3">
    <location>
        <position position="53"/>
    </location>
</feature>